<evidence type="ECO:0000313" key="3">
    <source>
        <dbReference type="Proteomes" id="UP000694388"/>
    </source>
</evidence>
<dbReference type="AlphaFoldDB" id="A0A8C4R3B2"/>
<dbReference type="Proteomes" id="UP000694388">
    <property type="component" value="Unplaced"/>
</dbReference>
<organism evidence="2 3">
    <name type="scientific">Eptatretus burgeri</name>
    <name type="common">Inshore hagfish</name>
    <dbReference type="NCBI Taxonomy" id="7764"/>
    <lineage>
        <taxon>Eukaryota</taxon>
        <taxon>Metazoa</taxon>
        <taxon>Chordata</taxon>
        <taxon>Craniata</taxon>
        <taxon>Vertebrata</taxon>
        <taxon>Cyclostomata</taxon>
        <taxon>Myxini</taxon>
        <taxon>Myxiniformes</taxon>
        <taxon>Myxinidae</taxon>
        <taxon>Eptatretinae</taxon>
        <taxon>Eptatretus</taxon>
    </lineage>
</organism>
<keyword evidence="3" id="KW-1185">Reference proteome</keyword>
<evidence type="ECO:0000256" key="1">
    <source>
        <dbReference type="SAM" id="MobiDB-lite"/>
    </source>
</evidence>
<feature type="compositionally biased region" description="Basic and acidic residues" evidence="1">
    <location>
        <begin position="245"/>
        <end position="260"/>
    </location>
</feature>
<dbReference type="GO" id="GO:0106300">
    <property type="term" value="P:protein-DNA covalent cross-linking repair"/>
    <property type="evidence" value="ECO:0007669"/>
    <property type="project" value="TreeGrafter"/>
</dbReference>
<dbReference type="PANTHER" id="PTHR15949:SF3">
    <property type="entry name" value="TESTIS-EXPRESSED PROTEIN 264"/>
    <property type="match status" value="1"/>
</dbReference>
<feature type="compositionally biased region" description="Basic and acidic residues" evidence="1">
    <location>
        <begin position="269"/>
        <end position="295"/>
    </location>
</feature>
<dbReference type="GO" id="GO:0061709">
    <property type="term" value="P:reticulophagy"/>
    <property type="evidence" value="ECO:0007669"/>
    <property type="project" value="TreeGrafter"/>
</dbReference>
<feature type="region of interest" description="Disordered" evidence="1">
    <location>
        <begin position="180"/>
        <end position="202"/>
    </location>
</feature>
<accession>A0A8C4R3B2</accession>
<dbReference type="GO" id="GO:0005634">
    <property type="term" value="C:nucleus"/>
    <property type="evidence" value="ECO:0007669"/>
    <property type="project" value="TreeGrafter"/>
</dbReference>
<dbReference type="PANTHER" id="PTHR15949">
    <property type="entry name" value="TESTIS-EXPRESSED PROTEIN 264"/>
    <property type="match status" value="1"/>
</dbReference>
<reference evidence="2" key="2">
    <citation type="submission" date="2025-09" db="UniProtKB">
        <authorList>
            <consortium name="Ensembl"/>
        </authorList>
    </citation>
    <scope>IDENTIFICATION</scope>
</reference>
<proteinExistence type="predicted"/>
<sequence>MIPDCPTPSHSVAQRIAPILKRSSNHHGNGSLLHNWENKGASECRWITSLDCERGEQVPSEQTRYAVGSILSEGEPPAQDLVKIYEKSGFKIFSFPGVTHAVTTTFPFRTFLSIYLAIWRVFPAIKTYTEERKLCAHPCIEVYTADTIHYFLPLARQSHFYVPEVEPNVVEKKGLVEHSDTVADSNGSEATGRDCGSQESVSMATTDSISGISIDTVSMATSESTSVCPTEKRVNVAESTSLCGRGHDGAGKDDSSERSDSAGSSSSFEELRVEDDTWESTDKGTRGKAAQKGDQDKDDETPIMSEL</sequence>
<protein>
    <submittedName>
        <fullName evidence="2">Testis expressed 264, ER-phagy receptor a</fullName>
    </submittedName>
</protein>
<name>A0A8C4R3B2_EPTBU</name>
<feature type="region of interest" description="Disordered" evidence="1">
    <location>
        <begin position="239"/>
        <end position="307"/>
    </location>
</feature>
<reference evidence="2" key="1">
    <citation type="submission" date="2025-08" db="UniProtKB">
        <authorList>
            <consortium name="Ensembl"/>
        </authorList>
    </citation>
    <scope>IDENTIFICATION</scope>
</reference>
<dbReference type="GO" id="GO:0005789">
    <property type="term" value="C:endoplasmic reticulum membrane"/>
    <property type="evidence" value="ECO:0007669"/>
    <property type="project" value="TreeGrafter"/>
</dbReference>
<dbReference type="GO" id="GO:0000421">
    <property type="term" value="C:autophagosome membrane"/>
    <property type="evidence" value="ECO:0007669"/>
    <property type="project" value="TreeGrafter"/>
</dbReference>
<dbReference type="Ensembl" id="ENSEBUT00000025119.1">
    <property type="protein sequence ID" value="ENSEBUP00000024543.1"/>
    <property type="gene ID" value="ENSEBUG00000015141.1"/>
</dbReference>
<dbReference type="GO" id="GO:0005657">
    <property type="term" value="C:replication fork"/>
    <property type="evidence" value="ECO:0007669"/>
    <property type="project" value="TreeGrafter"/>
</dbReference>
<dbReference type="GeneTree" id="ENSGT00390000016901"/>
<evidence type="ECO:0000313" key="2">
    <source>
        <dbReference type="Ensembl" id="ENSEBUP00000024543.1"/>
    </source>
</evidence>